<dbReference type="Gene3D" id="1.10.238.10">
    <property type="entry name" value="EF-hand"/>
    <property type="match status" value="2"/>
</dbReference>
<evidence type="ECO:0000259" key="4">
    <source>
        <dbReference type="PROSITE" id="PS50222"/>
    </source>
</evidence>
<protein>
    <submittedName>
        <fullName evidence="6">C2H2-type domain-containing protein</fullName>
    </submittedName>
</protein>
<organism evidence="5 6">
    <name type="scientific">Steinernema glaseri</name>
    <dbReference type="NCBI Taxonomy" id="37863"/>
    <lineage>
        <taxon>Eukaryota</taxon>
        <taxon>Metazoa</taxon>
        <taxon>Ecdysozoa</taxon>
        <taxon>Nematoda</taxon>
        <taxon>Chromadorea</taxon>
        <taxon>Rhabditida</taxon>
        <taxon>Tylenchina</taxon>
        <taxon>Panagrolaimomorpha</taxon>
        <taxon>Strongyloidoidea</taxon>
        <taxon>Steinernematidae</taxon>
        <taxon>Steinernema</taxon>
    </lineage>
</organism>
<dbReference type="PROSITE" id="PS50222">
    <property type="entry name" value="EF_HAND_2"/>
    <property type="match status" value="3"/>
</dbReference>
<evidence type="ECO:0000313" key="6">
    <source>
        <dbReference type="WBParaSite" id="L893_g28884.t1"/>
    </source>
</evidence>
<proteinExistence type="predicted"/>
<dbReference type="PANTHER" id="PTHR10827:SF85">
    <property type="entry name" value="CALCIUM-BINDING PROTEIN"/>
    <property type="match status" value="1"/>
</dbReference>
<dbReference type="PANTHER" id="PTHR10827">
    <property type="entry name" value="RETICULOCALBIN"/>
    <property type="match status" value="1"/>
</dbReference>
<dbReference type="InterPro" id="IPR018247">
    <property type="entry name" value="EF_Hand_1_Ca_BS"/>
</dbReference>
<feature type="region of interest" description="Disordered" evidence="2">
    <location>
        <begin position="295"/>
        <end position="405"/>
    </location>
</feature>
<feature type="domain" description="EF-hand" evidence="4">
    <location>
        <begin position="55"/>
        <end position="90"/>
    </location>
</feature>
<evidence type="ECO:0000256" key="2">
    <source>
        <dbReference type="SAM" id="MobiDB-lite"/>
    </source>
</evidence>
<reference evidence="6" key="1">
    <citation type="submission" date="2016-11" db="UniProtKB">
        <authorList>
            <consortium name="WormBaseParasite"/>
        </authorList>
    </citation>
    <scope>IDENTIFICATION</scope>
</reference>
<feature type="domain" description="EF-hand" evidence="4">
    <location>
        <begin position="122"/>
        <end position="157"/>
    </location>
</feature>
<evidence type="ECO:0000256" key="3">
    <source>
        <dbReference type="SAM" id="SignalP"/>
    </source>
</evidence>
<dbReference type="SUPFAM" id="SSF47473">
    <property type="entry name" value="EF-hand"/>
    <property type="match status" value="2"/>
</dbReference>
<name>A0A1I7ZRI6_9BILA</name>
<dbReference type="AlphaFoldDB" id="A0A1I7ZRI6"/>
<dbReference type="InterPro" id="IPR002048">
    <property type="entry name" value="EF_hand_dom"/>
</dbReference>
<dbReference type="GO" id="GO:0005509">
    <property type="term" value="F:calcium ion binding"/>
    <property type="evidence" value="ECO:0007669"/>
    <property type="project" value="InterPro"/>
</dbReference>
<keyword evidence="1" id="KW-0106">Calcium</keyword>
<accession>A0A1I7ZRI6</accession>
<keyword evidence="3" id="KW-0732">Signal</keyword>
<feature type="chain" id="PRO_5009313816" evidence="3">
    <location>
        <begin position="19"/>
        <end position="707"/>
    </location>
</feature>
<dbReference type="SMART" id="SM00355">
    <property type="entry name" value="ZnF_C2H2"/>
    <property type="match status" value="6"/>
</dbReference>
<evidence type="ECO:0000256" key="1">
    <source>
        <dbReference type="ARBA" id="ARBA00022837"/>
    </source>
</evidence>
<keyword evidence="5" id="KW-1185">Reference proteome</keyword>
<feature type="compositionally biased region" description="Basic and acidic residues" evidence="2">
    <location>
        <begin position="321"/>
        <end position="337"/>
    </location>
</feature>
<dbReference type="Pfam" id="PF13499">
    <property type="entry name" value="EF-hand_7"/>
    <property type="match status" value="2"/>
</dbReference>
<dbReference type="WBParaSite" id="L893_g28884.t1">
    <property type="protein sequence ID" value="L893_g28884.t1"/>
    <property type="gene ID" value="L893_g28884"/>
</dbReference>
<feature type="domain" description="EF-hand" evidence="4">
    <location>
        <begin position="163"/>
        <end position="198"/>
    </location>
</feature>
<dbReference type="InterPro" id="IPR013087">
    <property type="entry name" value="Znf_C2H2_type"/>
</dbReference>
<sequence>MTAKILSVTLLLVVCALALEPTNENVNSFDAVDLDGNQAISFKELEKWLKNEQHVASARVTGLFHSHDTNQDGQLDVSEFVPLAYALSKKPLSQSEHIFKRIDLNGDGVLTREEAEASKEQIPVEILNGLFSVADIDKDGKISYKELSAVLDNYEKPKSLDDIHLEAAQRLIDLIDQDGDHKVTPKELFEFSKQYSEVSQTEIATEGPLPAIMIPTDPGDLLERCLDVLERSLTMESTLSRLVEGQEELRSMIMAMVNGTTPASTSIQHPAMKEEEYQDDEIEMVDLPSATAVSPLRVKSAEEDDDIGSVSSVISEEDVDHMDSSSVHDLEGDEKNPPGRPTCGDLPVPDSVTGSFSLGAEESDEEDDGASSMSSEHEASIYGEETDLDDKFTGRNSSENPSASNTAIPERLALWKCAVCGKLIKGIWQCRQYHIESHEGLKLSCPVIGCSARRSSSNFFKHLTVEHKTAKNSLTVEQRAELQRQQDENNQKAMACEMKYFPPSSLVSFAETSGRIAASCKKCGKICAAVHLRRDHVGAHLNMKMHCPLRVCKYSGSMGSVKQHLSGVHEKTLAKLTVGERYRFEEARRKFYEEVDAVMADYFPEILQTEKRPTEEKKPFCKKCGKRASELNQRRDHVGTHLKAKFPCPFRHCTYSGRLTTMFAHLYNKHGMNLQKLTEEQRGRFGESRRKFCEQVDAVMDKYFSCT</sequence>
<dbReference type="Proteomes" id="UP000095287">
    <property type="component" value="Unplaced"/>
</dbReference>
<dbReference type="PROSITE" id="PS00018">
    <property type="entry name" value="EF_HAND_1"/>
    <property type="match status" value="3"/>
</dbReference>
<dbReference type="SMART" id="SM00054">
    <property type="entry name" value="EFh"/>
    <property type="match status" value="5"/>
</dbReference>
<feature type="signal peptide" evidence="3">
    <location>
        <begin position="1"/>
        <end position="18"/>
    </location>
</feature>
<feature type="compositionally biased region" description="Polar residues" evidence="2">
    <location>
        <begin position="394"/>
        <end position="405"/>
    </location>
</feature>
<evidence type="ECO:0000313" key="5">
    <source>
        <dbReference type="Proteomes" id="UP000095287"/>
    </source>
</evidence>
<dbReference type="InterPro" id="IPR011992">
    <property type="entry name" value="EF-hand-dom_pair"/>
</dbReference>